<sequence length="147" mass="16500">MKLGLIDVAMQIFRLMHVPDQCSWTSVVSGFAQHDRFEKALEYFTRLHREDFVPNDYSFGNALSACVGLRELKMQNGLASEALEVFVLMMECGFKPDELTLVSMVNACANLSAIKEGQQIHACVVKCAKYRDNLVLGNALVDMYAKE</sequence>
<dbReference type="AlphaFoldDB" id="A0A498KFX2"/>
<evidence type="ECO:0000256" key="2">
    <source>
        <dbReference type="PROSITE-ProRule" id="PRU00708"/>
    </source>
</evidence>
<keyword evidence="1" id="KW-0677">Repeat</keyword>
<dbReference type="PANTHER" id="PTHR47926">
    <property type="entry name" value="PENTATRICOPEPTIDE REPEAT-CONTAINING PROTEIN"/>
    <property type="match status" value="1"/>
</dbReference>
<organism evidence="3 4">
    <name type="scientific">Malus domestica</name>
    <name type="common">Apple</name>
    <name type="synonym">Pyrus malus</name>
    <dbReference type="NCBI Taxonomy" id="3750"/>
    <lineage>
        <taxon>Eukaryota</taxon>
        <taxon>Viridiplantae</taxon>
        <taxon>Streptophyta</taxon>
        <taxon>Embryophyta</taxon>
        <taxon>Tracheophyta</taxon>
        <taxon>Spermatophyta</taxon>
        <taxon>Magnoliopsida</taxon>
        <taxon>eudicotyledons</taxon>
        <taxon>Gunneridae</taxon>
        <taxon>Pentapetalae</taxon>
        <taxon>rosids</taxon>
        <taxon>fabids</taxon>
        <taxon>Rosales</taxon>
        <taxon>Rosaceae</taxon>
        <taxon>Amygdaloideae</taxon>
        <taxon>Maleae</taxon>
        <taxon>Malus</taxon>
    </lineage>
</organism>
<evidence type="ECO:0000313" key="3">
    <source>
        <dbReference type="EMBL" id="RXI05294.1"/>
    </source>
</evidence>
<proteinExistence type="predicted"/>
<dbReference type="NCBIfam" id="TIGR00756">
    <property type="entry name" value="PPR"/>
    <property type="match status" value="2"/>
</dbReference>
<feature type="repeat" description="PPR" evidence="2">
    <location>
        <begin position="20"/>
        <end position="54"/>
    </location>
</feature>
<comment type="caution">
    <text evidence="3">The sequence shown here is derived from an EMBL/GenBank/DDBJ whole genome shotgun (WGS) entry which is preliminary data.</text>
</comment>
<dbReference type="InterPro" id="IPR011990">
    <property type="entry name" value="TPR-like_helical_dom_sf"/>
</dbReference>
<dbReference type="GO" id="GO:0003723">
    <property type="term" value="F:RNA binding"/>
    <property type="evidence" value="ECO:0007669"/>
    <property type="project" value="InterPro"/>
</dbReference>
<dbReference type="PANTHER" id="PTHR47926:SF347">
    <property type="entry name" value="PENTATRICOPEPTIDE REPEAT-CONTAINING PROTEIN"/>
    <property type="match status" value="1"/>
</dbReference>
<dbReference type="InterPro" id="IPR046960">
    <property type="entry name" value="PPR_At4g14850-like_plant"/>
</dbReference>
<keyword evidence="4" id="KW-1185">Reference proteome</keyword>
<dbReference type="Gene3D" id="1.25.40.10">
    <property type="entry name" value="Tetratricopeptide repeat domain"/>
    <property type="match status" value="1"/>
</dbReference>
<reference evidence="3 4" key="1">
    <citation type="submission" date="2018-10" db="EMBL/GenBank/DDBJ databases">
        <title>A high-quality apple genome assembly.</title>
        <authorList>
            <person name="Hu J."/>
        </authorList>
    </citation>
    <scope>NUCLEOTIDE SEQUENCE [LARGE SCALE GENOMIC DNA]</scope>
    <source>
        <strain evidence="4">cv. HFTH1</strain>
        <tissue evidence="3">Young leaf</tissue>
    </source>
</reference>
<dbReference type="EMBL" id="RDQH01000328">
    <property type="protein sequence ID" value="RXI05294.1"/>
    <property type="molecule type" value="Genomic_DNA"/>
</dbReference>
<protein>
    <recommendedName>
        <fullName evidence="5">Pentacotripeptide-repeat region of PRORP domain-containing protein</fullName>
    </recommendedName>
</protein>
<gene>
    <name evidence="3" type="ORF">DVH24_006551</name>
</gene>
<accession>A0A498KFX2</accession>
<dbReference type="InterPro" id="IPR002885">
    <property type="entry name" value="PPR_rpt"/>
</dbReference>
<evidence type="ECO:0008006" key="5">
    <source>
        <dbReference type="Google" id="ProtNLM"/>
    </source>
</evidence>
<evidence type="ECO:0000313" key="4">
    <source>
        <dbReference type="Proteomes" id="UP000290289"/>
    </source>
</evidence>
<dbReference type="Pfam" id="PF01535">
    <property type="entry name" value="PPR"/>
    <property type="match status" value="2"/>
</dbReference>
<dbReference type="PROSITE" id="PS51375">
    <property type="entry name" value="PPR"/>
    <property type="match status" value="1"/>
</dbReference>
<dbReference type="GO" id="GO:0009451">
    <property type="term" value="P:RNA modification"/>
    <property type="evidence" value="ECO:0007669"/>
    <property type="project" value="InterPro"/>
</dbReference>
<evidence type="ECO:0000256" key="1">
    <source>
        <dbReference type="ARBA" id="ARBA00022737"/>
    </source>
</evidence>
<dbReference type="Proteomes" id="UP000290289">
    <property type="component" value="Chromosome 2"/>
</dbReference>
<name>A0A498KFX2_MALDO</name>